<dbReference type="GO" id="GO:0030667">
    <property type="term" value="C:secretory granule membrane"/>
    <property type="evidence" value="ECO:0007669"/>
    <property type="project" value="TreeGrafter"/>
</dbReference>
<keyword evidence="8" id="KW-0325">Glycoprotein</keyword>
<reference evidence="12" key="1">
    <citation type="submission" date="2025-08" db="UniProtKB">
        <authorList>
            <consortium name="RefSeq"/>
        </authorList>
    </citation>
    <scope>IDENTIFICATION</scope>
</reference>
<dbReference type="Gene3D" id="2.60.120.230">
    <property type="match status" value="1"/>
</dbReference>
<dbReference type="CDD" id="cd09631">
    <property type="entry name" value="DOMON_DOH"/>
    <property type="match status" value="1"/>
</dbReference>
<dbReference type="KEGG" id="osn:115214882"/>
<evidence type="ECO:0000256" key="6">
    <source>
        <dbReference type="ARBA" id="ARBA00023033"/>
    </source>
</evidence>
<dbReference type="Pfam" id="PF01082">
    <property type="entry name" value="Cu2_monooxygen"/>
    <property type="match status" value="1"/>
</dbReference>
<evidence type="ECO:0000256" key="8">
    <source>
        <dbReference type="ARBA" id="ARBA00023180"/>
    </source>
</evidence>
<dbReference type="InterPro" id="IPR000323">
    <property type="entry name" value="Cu2_ascorb_mOase_N"/>
</dbReference>
<dbReference type="RefSeq" id="XP_036361521.1">
    <property type="nucleotide sequence ID" value="XM_036505628.1"/>
</dbReference>
<dbReference type="Pfam" id="PF03351">
    <property type="entry name" value="DOMON"/>
    <property type="match status" value="1"/>
</dbReference>
<dbReference type="AlphaFoldDB" id="A0A7E6F115"/>
<dbReference type="InterPro" id="IPR014784">
    <property type="entry name" value="Cu2_ascorb_mOase-like_C"/>
</dbReference>
<keyword evidence="5" id="KW-0186">Copper</keyword>
<dbReference type="FunFam" id="2.60.120.230:FF:000001">
    <property type="entry name" value="Monooxygenase, DBH-like 1"/>
    <property type="match status" value="1"/>
</dbReference>
<dbReference type="Proteomes" id="UP000515154">
    <property type="component" value="Linkage group LG8"/>
</dbReference>
<keyword evidence="7" id="KW-1015">Disulfide bond</keyword>
<keyword evidence="3" id="KW-0479">Metal-binding</keyword>
<feature type="chain" id="PRO_5028888154" evidence="9">
    <location>
        <begin position="18"/>
        <end position="574"/>
    </location>
</feature>
<dbReference type="GO" id="GO:0005507">
    <property type="term" value="F:copper ion binding"/>
    <property type="evidence" value="ECO:0007669"/>
    <property type="project" value="InterPro"/>
</dbReference>
<evidence type="ECO:0000259" key="10">
    <source>
        <dbReference type="PROSITE" id="PS50836"/>
    </source>
</evidence>
<dbReference type="PANTHER" id="PTHR10157">
    <property type="entry name" value="DOPAMINE BETA HYDROXYLASE RELATED"/>
    <property type="match status" value="1"/>
</dbReference>
<dbReference type="GO" id="GO:0004500">
    <property type="term" value="F:dopamine beta-monooxygenase activity"/>
    <property type="evidence" value="ECO:0007669"/>
    <property type="project" value="InterPro"/>
</dbReference>
<evidence type="ECO:0000313" key="12">
    <source>
        <dbReference type="RefSeq" id="XP_036361521.1"/>
    </source>
</evidence>
<evidence type="ECO:0000256" key="9">
    <source>
        <dbReference type="SAM" id="SignalP"/>
    </source>
</evidence>
<dbReference type="GO" id="GO:0006589">
    <property type="term" value="P:octopamine biosynthetic process"/>
    <property type="evidence" value="ECO:0007669"/>
    <property type="project" value="TreeGrafter"/>
</dbReference>
<dbReference type="FunFam" id="2.60.120.310:FF:000004">
    <property type="entry name" value="DBH-like monooxygenase protein 1"/>
    <property type="match status" value="1"/>
</dbReference>
<proteinExistence type="inferred from homology"/>
<dbReference type="GO" id="GO:0042421">
    <property type="term" value="P:norepinephrine biosynthetic process"/>
    <property type="evidence" value="ECO:0007669"/>
    <property type="project" value="TreeGrafter"/>
</dbReference>
<evidence type="ECO:0000313" key="11">
    <source>
        <dbReference type="Proteomes" id="UP000515154"/>
    </source>
</evidence>
<keyword evidence="11" id="KW-1185">Reference proteome</keyword>
<gene>
    <name evidence="12" type="primary">LOC115214882</name>
</gene>
<dbReference type="InterPro" id="IPR024548">
    <property type="entry name" value="Cu2_monoox_C"/>
</dbReference>
<feature type="signal peptide" evidence="9">
    <location>
        <begin position="1"/>
        <end position="17"/>
    </location>
</feature>
<accession>A0A7E6F115</accession>
<dbReference type="SMART" id="SM00664">
    <property type="entry name" value="DoH"/>
    <property type="match status" value="1"/>
</dbReference>
<dbReference type="GO" id="GO:0005615">
    <property type="term" value="C:extracellular space"/>
    <property type="evidence" value="ECO:0007669"/>
    <property type="project" value="TreeGrafter"/>
</dbReference>
<comment type="cofactor">
    <cofactor evidence="1">
        <name>Cu(2+)</name>
        <dbReference type="ChEBI" id="CHEBI:29036"/>
    </cofactor>
</comment>
<dbReference type="InterPro" id="IPR008977">
    <property type="entry name" value="PHM/PNGase_F_dom_sf"/>
</dbReference>
<dbReference type="GO" id="GO:0042420">
    <property type="term" value="P:dopamine catabolic process"/>
    <property type="evidence" value="ECO:0007669"/>
    <property type="project" value="TreeGrafter"/>
</dbReference>
<dbReference type="InterPro" id="IPR036939">
    <property type="entry name" value="Cu2_ascorb_mOase_N_sf"/>
</dbReference>
<dbReference type="PROSITE" id="PS50836">
    <property type="entry name" value="DOMON"/>
    <property type="match status" value="1"/>
</dbReference>
<name>A0A7E6F115_9MOLL</name>
<comment type="similarity">
    <text evidence="2">Belongs to the copper type II ascorbate-dependent monooxygenase family.</text>
</comment>
<evidence type="ECO:0000256" key="4">
    <source>
        <dbReference type="ARBA" id="ARBA00023002"/>
    </source>
</evidence>
<evidence type="ECO:0000256" key="3">
    <source>
        <dbReference type="ARBA" id="ARBA00022723"/>
    </source>
</evidence>
<keyword evidence="9" id="KW-0732">Signal</keyword>
<evidence type="ECO:0000256" key="1">
    <source>
        <dbReference type="ARBA" id="ARBA00001973"/>
    </source>
</evidence>
<organism evidence="11 12">
    <name type="scientific">Octopus sinensis</name>
    <name type="common">East Asian common octopus</name>
    <dbReference type="NCBI Taxonomy" id="2607531"/>
    <lineage>
        <taxon>Eukaryota</taxon>
        <taxon>Metazoa</taxon>
        <taxon>Spiralia</taxon>
        <taxon>Lophotrochozoa</taxon>
        <taxon>Mollusca</taxon>
        <taxon>Cephalopoda</taxon>
        <taxon>Coleoidea</taxon>
        <taxon>Octopodiformes</taxon>
        <taxon>Octopoda</taxon>
        <taxon>Incirrata</taxon>
        <taxon>Octopodidae</taxon>
        <taxon>Octopus</taxon>
    </lineage>
</organism>
<feature type="domain" description="DOMON" evidence="10">
    <location>
        <begin position="30"/>
        <end position="142"/>
    </location>
</feature>
<evidence type="ECO:0000256" key="7">
    <source>
        <dbReference type="ARBA" id="ARBA00023157"/>
    </source>
</evidence>
<evidence type="ECO:0000256" key="2">
    <source>
        <dbReference type="ARBA" id="ARBA00010676"/>
    </source>
</evidence>
<sequence length="574" mass="66026">MYFLAFVLSCFGSSVLADDYSRSLYLDPNKTYHLSWKFNKSHIEFHTEVKTLGYVMLGLSTDGNLKNADVFFAGVSNGQPYSSNYYGNSDGKLSLQSISEWHLMYSNESNMETTLTFSRELSGPNMKMNITQNTMRVLWGYGKTDMINENFQLDGVKSLYLLEDQLPEPEMPNDAFHIQFRMNKTRIPNSETTYWCKSFETPQLDEQVHAIAFSPDIQKGHKDFVHHMIVYGCYGNTEKGNNNRHEGECYLGSMLIHWRYCTEVVFGWAVGGEKFVLPKHTGMSFGGKDDPVYYLLEMHYDNPQEKEGVLDSSGIDITLTKSKRQYNVGILSVGYTVRGCTQLIPPYAKEFKYYGNCEACGSMIKPERNNQWNEDGVKMIGVLLHAHKAAKKIRLHHYRDGKKLPDIMYDDNYDFDYQDLRRIEKEITLLKDDILQVECVYGTTDRTNFTEGGFSTKHEMCQAYIMHYPEIKLKRCTSGLNFDHKLIGTNLQYKNNQSAVKKMELIVNGLEPEVGFIQTCVNKTSRIEYMNQTFPVIKSDDPTTQQPPTTEKNSAAKFFVKTGMIFISISYWLI</sequence>
<dbReference type="PANTHER" id="PTHR10157:SF23">
    <property type="entry name" value="MOXD1 HOMOLOG 1"/>
    <property type="match status" value="1"/>
</dbReference>
<keyword evidence="6" id="KW-0503">Monooxygenase</keyword>
<dbReference type="InterPro" id="IPR028460">
    <property type="entry name" value="Tbh/DBH"/>
</dbReference>
<dbReference type="InterPro" id="IPR045266">
    <property type="entry name" value="DOH_DOMON"/>
</dbReference>
<dbReference type="SUPFAM" id="SSF49742">
    <property type="entry name" value="PHM/PNGase F"/>
    <property type="match status" value="2"/>
</dbReference>
<dbReference type="Gene3D" id="2.60.120.310">
    <property type="entry name" value="Copper type II, ascorbate-dependent monooxygenase, N-terminal domain"/>
    <property type="match status" value="1"/>
</dbReference>
<dbReference type="InterPro" id="IPR005018">
    <property type="entry name" value="DOMON_domain"/>
</dbReference>
<evidence type="ECO:0000256" key="5">
    <source>
        <dbReference type="ARBA" id="ARBA00023008"/>
    </source>
</evidence>
<dbReference type="PRINTS" id="PR00767">
    <property type="entry name" value="DBMONOXGNASE"/>
</dbReference>
<keyword evidence="4" id="KW-0560">Oxidoreductase</keyword>
<dbReference type="Pfam" id="PF03712">
    <property type="entry name" value="Cu2_monoox_C"/>
    <property type="match status" value="1"/>
</dbReference>
<protein>
    <submittedName>
        <fullName evidence="12">DBH-like monooxygenase protein 1</fullName>
    </submittedName>
</protein>
<dbReference type="InterPro" id="IPR000945">
    <property type="entry name" value="DBH-like"/>
</dbReference>